<evidence type="ECO:0000313" key="2">
    <source>
        <dbReference type="Proteomes" id="UP000478090"/>
    </source>
</evidence>
<keyword evidence="2" id="KW-1185">Reference proteome</keyword>
<organism evidence="1 2">
    <name type="scientific">Duganella qianjiadongensis</name>
    <dbReference type="NCBI Taxonomy" id="2692176"/>
    <lineage>
        <taxon>Bacteria</taxon>
        <taxon>Pseudomonadati</taxon>
        <taxon>Pseudomonadota</taxon>
        <taxon>Betaproteobacteria</taxon>
        <taxon>Burkholderiales</taxon>
        <taxon>Oxalobacteraceae</taxon>
        <taxon>Telluria group</taxon>
        <taxon>Duganella</taxon>
    </lineage>
</organism>
<evidence type="ECO:0000313" key="1">
    <source>
        <dbReference type="EMBL" id="MYM37761.1"/>
    </source>
</evidence>
<comment type="caution">
    <text evidence="1">The sequence shown here is derived from an EMBL/GenBank/DDBJ whole genome shotgun (WGS) entry which is preliminary data.</text>
</comment>
<accession>A0ABW9VDQ8</accession>
<reference evidence="1 2" key="1">
    <citation type="submission" date="2019-12" db="EMBL/GenBank/DDBJ databases">
        <title>Novel species isolated from a subtropical stream in China.</title>
        <authorList>
            <person name="Lu H."/>
        </authorList>
    </citation>
    <scope>NUCLEOTIDE SEQUENCE [LARGE SCALE GENOMIC DNA]</scope>
    <source>
        <strain evidence="1 2">CY13W</strain>
    </source>
</reference>
<dbReference type="EMBL" id="WWCM01000001">
    <property type="protein sequence ID" value="MYM37761.1"/>
    <property type="molecule type" value="Genomic_DNA"/>
</dbReference>
<proteinExistence type="predicted"/>
<gene>
    <name evidence="1" type="ORF">GTP27_00260</name>
</gene>
<name>A0ABW9VDQ8_9BURK</name>
<sequence>MKENAVKPTIPELEARLQEQLLLGRAVAGDRLMLADATLLGALDGSRPLTPAERTALQASPLTLRRLRHLAQQRRREAQGARHKHCGAGAGWHGSRGLLRAAATAAALDTLRTEDGYWTLDFLQSEQGWRVVLAVVADAPFAALAVQQGWQVKVRDGAGSLILQGGLDGDGECEGAWPHAAAPAQHFQQHGASFAVEPAGQD</sequence>
<dbReference type="Proteomes" id="UP000478090">
    <property type="component" value="Unassembled WGS sequence"/>
</dbReference>
<protein>
    <submittedName>
        <fullName evidence="1">Uncharacterized protein</fullName>
    </submittedName>
</protein>